<dbReference type="PANTHER" id="PTHR30627:SF1">
    <property type="entry name" value="PEPTIDOGLYCAN D,D-TRANSPEPTIDASE FTSI"/>
    <property type="match status" value="1"/>
</dbReference>
<evidence type="ECO:0000313" key="5">
    <source>
        <dbReference type="EMBL" id="BBM60404.1"/>
    </source>
</evidence>
<dbReference type="GO" id="GO:0071555">
    <property type="term" value="P:cell wall organization"/>
    <property type="evidence" value="ECO:0007669"/>
    <property type="project" value="TreeGrafter"/>
</dbReference>
<feature type="domain" description="PASTA" evidence="4">
    <location>
        <begin position="645"/>
        <end position="704"/>
    </location>
</feature>
<dbReference type="InterPro" id="IPR036138">
    <property type="entry name" value="PBP_dimer_sf"/>
</dbReference>
<evidence type="ECO:0000256" key="3">
    <source>
        <dbReference type="SAM" id="Phobius"/>
    </source>
</evidence>
<dbReference type="PROSITE" id="PS51178">
    <property type="entry name" value="PASTA"/>
    <property type="match status" value="1"/>
</dbReference>
<feature type="transmembrane region" description="Helical" evidence="3">
    <location>
        <begin position="45"/>
        <end position="64"/>
    </location>
</feature>
<evidence type="ECO:0000313" key="6">
    <source>
        <dbReference type="Proteomes" id="UP000321561"/>
    </source>
</evidence>
<dbReference type="SUPFAM" id="SSF56519">
    <property type="entry name" value="Penicillin binding protein dimerisation domain"/>
    <property type="match status" value="1"/>
</dbReference>
<dbReference type="Proteomes" id="UP000321561">
    <property type="component" value="Chromosome"/>
</dbReference>
<dbReference type="Pfam" id="PF03717">
    <property type="entry name" value="PBP_dimer"/>
    <property type="match status" value="1"/>
</dbReference>
<accession>A0A510L8Q2</accession>
<dbReference type="Gene3D" id="3.90.1310.10">
    <property type="entry name" value="Penicillin-binding protein 2a (Domain 2)"/>
    <property type="match status" value="1"/>
</dbReference>
<reference evidence="5 6" key="1">
    <citation type="submission" date="2019-07" db="EMBL/GenBank/DDBJ databases">
        <title>Complete Genome Sequence of Leptotrichia hongkongensis Strain JMUB5056.</title>
        <authorList>
            <person name="Watanabe S."/>
            <person name="Cui L."/>
        </authorList>
    </citation>
    <scope>NUCLEOTIDE SEQUENCE [LARGE SCALE GENOMIC DNA]</scope>
    <source>
        <strain evidence="5 6">JMUB5056</strain>
    </source>
</reference>
<evidence type="ECO:0000259" key="4">
    <source>
        <dbReference type="PROSITE" id="PS51178"/>
    </source>
</evidence>
<dbReference type="PANTHER" id="PTHR30627">
    <property type="entry name" value="PEPTIDOGLYCAN D,D-TRANSPEPTIDASE"/>
    <property type="match status" value="1"/>
</dbReference>
<dbReference type="AlphaFoldDB" id="A0A510L8Q2"/>
<dbReference type="RefSeq" id="WP_147006242.1">
    <property type="nucleotide sequence ID" value="NZ_AP019846.1"/>
</dbReference>
<gene>
    <name evidence="5" type="ORF">JMUB5056_2010</name>
</gene>
<keyword evidence="3" id="KW-1133">Transmembrane helix</keyword>
<evidence type="ECO:0000256" key="1">
    <source>
        <dbReference type="ARBA" id="ARBA00004370"/>
    </source>
</evidence>
<evidence type="ECO:0000256" key="2">
    <source>
        <dbReference type="ARBA" id="ARBA00023136"/>
    </source>
</evidence>
<dbReference type="Pfam" id="PF03793">
    <property type="entry name" value="PASTA"/>
    <property type="match status" value="1"/>
</dbReference>
<dbReference type="GO" id="GO:0005886">
    <property type="term" value="C:plasma membrane"/>
    <property type="evidence" value="ECO:0007669"/>
    <property type="project" value="TreeGrafter"/>
</dbReference>
<dbReference type="GO" id="GO:0016740">
    <property type="term" value="F:transferase activity"/>
    <property type="evidence" value="ECO:0007669"/>
    <property type="project" value="UniProtKB-KW"/>
</dbReference>
<dbReference type="SUPFAM" id="SSF56601">
    <property type="entry name" value="beta-lactamase/transpeptidase-like"/>
    <property type="match status" value="1"/>
</dbReference>
<dbReference type="InterPro" id="IPR012338">
    <property type="entry name" value="Beta-lactam/transpept-like"/>
</dbReference>
<dbReference type="SUPFAM" id="SSF54184">
    <property type="entry name" value="Penicillin-binding protein 2x (pbp-2x), c-terminal domain"/>
    <property type="match status" value="1"/>
</dbReference>
<keyword evidence="2 3" id="KW-0472">Membrane</keyword>
<dbReference type="KEGG" id="lhg:JMUB5056_2010"/>
<name>A0A510L8Q2_9FUSO</name>
<keyword evidence="5" id="KW-0808">Transferase</keyword>
<dbReference type="InterPro" id="IPR005543">
    <property type="entry name" value="PASTA_dom"/>
</dbReference>
<proteinExistence type="predicted"/>
<dbReference type="GO" id="GO:0008658">
    <property type="term" value="F:penicillin binding"/>
    <property type="evidence" value="ECO:0007669"/>
    <property type="project" value="InterPro"/>
</dbReference>
<dbReference type="InterPro" id="IPR050515">
    <property type="entry name" value="Beta-lactam/transpept"/>
</dbReference>
<dbReference type="Pfam" id="PF00905">
    <property type="entry name" value="Transpeptidase"/>
    <property type="match status" value="1"/>
</dbReference>
<dbReference type="InterPro" id="IPR005311">
    <property type="entry name" value="PBP_dimer"/>
</dbReference>
<organism evidence="5 6">
    <name type="scientific">Leptotrichia hongkongensis</name>
    <dbReference type="NCBI Taxonomy" id="554406"/>
    <lineage>
        <taxon>Bacteria</taxon>
        <taxon>Fusobacteriati</taxon>
        <taxon>Fusobacteriota</taxon>
        <taxon>Fusobacteriia</taxon>
        <taxon>Fusobacteriales</taxon>
        <taxon>Leptotrichiaceae</taxon>
        <taxon>Leptotrichia</taxon>
    </lineage>
</organism>
<dbReference type="EMBL" id="AP019846">
    <property type="protein sequence ID" value="BBM60404.1"/>
    <property type="molecule type" value="Genomic_DNA"/>
</dbReference>
<comment type="subcellular location">
    <subcellularLocation>
        <location evidence="1">Membrane</location>
    </subcellularLocation>
</comment>
<sequence>MKKGNKKSSIIDRAKSNIEKNRKDQETEKFLKIFLKYLNTFRGRFGLLVLFTTIGFIAILGKVYSIQTKGGNKLRDEGEKQYSSKSFTKAKRGKISTSDGQVLAYDNEQFIINLDPGLIEEKNINTVLEMLKTYIPNLETEKYKNEYLKRKNEQKKYLKIDYIIPYNTKIAIEAEIDNDIKNVKTLKKEGYKRRYKGVTFETMFTRSYVQNNAFQETVGFVNKENRGMYGIEKYYDKELSGKTGITTGLRKVPKALQEIMKFGKMKKSEDRKEEEGNNLVLTIDSFMQDALNSELEQAYVDHKAESAMGILIEVETGKVIAMSSYPKSEDKSNIKNRTITDFFEPGSIFKPITVAMGLETKKIDENTQLYTGGSIRVDDRTLREHDNSVSGSLSLADAIAKSSNVIMVRIMLMLNNDTVLNYFSNLGLGTKTGIDTYFESTKKLVESKKLNKVGRSTMGYGQGISMTQIQIMMALNAVINDGKLLKPYLVDKVEDSKGNIVKQNKPVVIRKVFSDEVSKLSRRYMEASVTRGTGKDAYIAGYRIGGKTGTAQKAEKGGYKNLHVSSFFAFFPVDKPKYAILITINEPKGNFIYGSEVALPSARNVLQKLINHKRIQPNGQVKTLIKNTGFVEQEVKKDLGKIKKDFEKNIMPDLTGISLREFLSIYPQGKFSQYEITGSGKIISQFPEKGTKLDKQTKIQIMLE</sequence>
<dbReference type="OrthoDB" id="9804124at2"/>
<dbReference type="Gene3D" id="3.30.450.330">
    <property type="match status" value="1"/>
</dbReference>
<dbReference type="InterPro" id="IPR001460">
    <property type="entry name" value="PCN-bd_Tpept"/>
</dbReference>
<dbReference type="Gene3D" id="3.40.710.10">
    <property type="entry name" value="DD-peptidase/beta-lactamase superfamily"/>
    <property type="match status" value="1"/>
</dbReference>
<protein>
    <submittedName>
        <fullName evidence="5">Peptidoglycan glycosyltransferase</fullName>
    </submittedName>
</protein>
<keyword evidence="3" id="KW-0812">Transmembrane</keyword>